<protein>
    <submittedName>
        <fullName evidence="9">Accessory gene regulator AgrB</fullName>
    </submittedName>
</protein>
<keyword evidence="4 8" id="KW-0812">Transmembrane</keyword>
<feature type="transmembrane region" description="Helical" evidence="8">
    <location>
        <begin position="104"/>
        <end position="123"/>
    </location>
</feature>
<dbReference type="GO" id="GO:0008233">
    <property type="term" value="F:peptidase activity"/>
    <property type="evidence" value="ECO:0007669"/>
    <property type="project" value="UniProtKB-KW"/>
</dbReference>
<keyword evidence="7 8" id="KW-0472">Membrane</keyword>
<dbReference type="Proteomes" id="UP000028525">
    <property type="component" value="Unassembled WGS sequence"/>
</dbReference>
<dbReference type="STRING" id="29354.IO98_09805"/>
<dbReference type="OrthoDB" id="9815055at2"/>
<evidence type="ECO:0000256" key="5">
    <source>
        <dbReference type="ARBA" id="ARBA00022801"/>
    </source>
</evidence>
<dbReference type="EMBL" id="JPME01000012">
    <property type="protein sequence ID" value="KEZ90248.1"/>
    <property type="molecule type" value="Genomic_DNA"/>
</dbReference>
<dbReference type="InterPro" id="IPR006741">
    <property type="entry name" value="AgrB"/>
</dbReference>
<feature type="transmembrane region" description="Helical" evidence="8">
    <location>
        <begin position="36"/>
        <end position="66"/>
    </location>
</feature>
<feature type="transmembrane region" description="Helical" evidence="8">
    <location>
        <begin position="168"/>
        <end position="184"/>
    </location>
</feature>
<keyword evidence="10" id="KW-1185">Reference proteome</keyword>
<evidence type="ECO:0000256" key="8">
    <source>
        <dbReference type="SAM" id="Phobius"/>
    </source>
</evidence>
<evidence type="ECO:0000256" key="1">
    <source>
        <dbReference type="ARBA" id="ARBA00022475"/>
    </source>
</evidence>
<keyword evidence="3" id="KW-0645">Protease</keyword>
<feature type="transmembrane region" description="Helical" evidence="8">
    <location>
        <begin position="78"/>
        <end position="98"/>
    </location>
</feature>
<dbReference type="GO" id="GO:0009372">
    <property type="term" value="P:quorum sensing"/>
    <property type="evidence" value="ECO:0007669"/>
    <property type="project" value="UniProtKB-KW"/>
</dbReference>
<dbReference type="GO" id="GO:0006508">
    <property type="term" value="P:proteolysis"/>
    <property type="evidence" value="ECO:0007669"/>
    <property type="project" value="UniProtKB-KW"/>
</dbReference>
<evidence type="ECO:0000256" key="4">
    <source>
        <dbReference type="ARBA" id="ARBA00022692"/>
    </source>
</evidence>
<evidence type="ECO:0000313" key="9">
    <source>
        <dbReference type="EMBL" id="KEZ90248.1"/>
    </source>
</evidence>
<reference evidence="9 10" key="1">
    <citation type="submission" date="2014-07" db="EMBL/GenBank/DDBJ databases">
        <title>Draft genome of Clostridium celerecrescens 152B isolated from sediments associated with methane hydrate from Krishna Godavari basin.</title>
        <authorList>
            <person name="Honkalas V.S."/>
            <person name="Dabir A.P."/>
            <person name="Arora P."/>
            <person name="Dhakephalkar P.K."/>
        </authorList>
    </citation>
    <scope>NUCLEOTIDE SEQUENCE [LARGE SCALE GENOMIC DNA]</scope>
    <source>
        <strain evidence="9 10">152B</strain>
    </source>
</reference>
<evidence type="ECO:0000256" key="3">
    <source>
        <dbReference type="ARBA" id="ARBA00022670"/>
    </source>
</evidence>
<keyword evidence="5" id="KW-0378">Hydrolase</keyword>
<accession>A0A084JMR4</accession>
<evidence type="ECO:0000313" key="10">
    <source>
        <dbReference type="Proteomes" id="UP000028525"/>
    </source>
</evidence>
<feature type="transmembrane region" description="Helical" evidence="8">
    <location>
        <begin position="144"/>
        <end position="162"/>
    </location>
</feature>
<organism evidence="9 10">
    <name type="scientific">Lacrimispora celerecrescens</name>
    <dbReference type="NCBI Taxonomy" id="29354"/>
    <lineage>
        <taxon>Bacteria</taxon>
        <taxon>Bacillati</taxon>
        <taxon>Bacillota</taxon>
        <taxon>Clostridia</taxon>
        <taxon>Lachnospirales</taxon>
        <taxon>Lachnospiraceae</taxon>
        <taxon>Lacrimispora</taxon>
    </lineage>
</organism>
<dbReference type="AlphaFoldDB" id="A0A084JMR4"/>
<name>A0A084JMR4_9FIRM</name>
<keyword evidence="1" id="KW-1003">Cell membrane</keyword>
<evidence type="ECO:0000256" key="2">
    <source>
        <dbReference type="ARBA" id="ARBA00022654"/>
    </source>
</evidence>
<keyword evidence="2" id="KW-0673">Quorum sensing</keyword>
<sequence>MTVLAERVAAILQENGFIREEDKELYIYGLQQGKSMILNILTTIAIGIIFGQVWACILFMCAYFPLRSCAGGYHARTPLRCYLFSIMMVIAALSFMRLPVWNNVISFILVIVSSMVIMFLAPVEDSNKPLDEKETIVFKKRSRVILCVLVGMILIFRVMGLLEISICIMIALIMLSIMLVLGKLKNLSNKIWKTQN</sequence>
<evidence type="ECO:0000256" key="6">
    <source>
        <dbReference type="ARBA" id="ARBA00022989"/>
    </source>
</evidence>
<gene>
    <name evidence="9" type="ORF">IO98_09805</name>
</gene>
<dbReference type="Pfam" id="PF04647">
    <property type="entry name" value="AgrB"/>
    <property type="match status" value="1"/>
</dbReference>
<comment type="caution">
    <text evidence="9">The sequence shown here is derived from an EMBL/GenBank/DDBJ whole genome shotgun (WGS) entry which is preliminary data.</text>
</comment>
<dbReference type="SMART" id="SM00793">
    <property type="entry name" value="AgrB"/>
    <property type="match status" value="1"/>
</dbReference>
<dbReference type="GO" id="GO:0016020">
    <property type="term" value="C:membrane"/>
    <property type="evidence" value="ECO:0007669"/>
    <property type="project" value="InterPro"/>
</dbReference>
<proteinExistence type="predicted"/>
<keyword evidence="6 8" id="KW-1133">Transmembrane helix</keyword>
<dbReference type="RefSeq" id="WP_051835142.1">
    <property type="nucleotide sequence ID" value="NZ_JPME01000012.1"/>
</dbReference>
<evidence type="ECO:0000256" key="7">
    <source>
        <dbReference type="ARBA" id="ARBA00023136"/>
    </source>
</evidence>